<evidence type="ECO:0000256" key="5">
    <source>
        <dbReference type="ARBA" id="ARBA00022842"/>
    </source>
</evidence>
<keyword evidence="7" id="KW-0695">RNA-directed DNA polymerase</keyword>
<feature type="compositionally biased region" description="Basic and acidic residues" evidence="11">
    <location>
        <begin position="227"/>
        <end position="236"/>
    </location>
</feature>
<evidence type="ECO:0000256" key="2">
    <source>
        <dbReference type="ARBA" id="ARBA00022723"/>
    </source>
</evidence>
<evidence type="ECO:0000256" key="9">
    <source>
        <dbReference type="ARBA" id="ARBA00023172"/>
    </source>
</evidence>
<dbReference type="InterPro" id="IPR012337">
    <property type="entry name" value="RNaseH-like_sf"/>
</dbReference>
<evidence type="ECO:0000256" key="6">
    <source>
        <dbReference type="ARBA" id="ARBA00022908"/>
    </source>
</evidence>
<dbReference type="GO" id="GO:0003676">
    <property type="term" value="F:nucleic acid binding"/>
    <property type="evidence" value="ECO:0007669"/>
    <property type="project" value="InterPro"/>
</dbReference>
<name>A0AAD9D5K8_9STRA</name>
<dbReference type="InterPro" id="IPR036397">
    <property type="entry name" value="RNaseH_sf"/>
</dbReference>
<evidence type="ECO:0000259" key="12">
    <source>
        <dbReference type="PROSITE" id="PS50994"/>
    </source>
</evidence>
<keyword evidence="14" id="KW-1185">Reference proteome</keyword>
<evidence type="ECO:0000256" key="8">
    <source>
        <dbReference type="ARBA" id="ARBA00022932"/>
    </source>
</evidence>
<dbReference type="PANTHER" id="PTHR42648:SF11">
    <property type="entry name" value="TRANSPOSON TY4-P GAG-POL POLYPROTEIN"/>
    <property type="match status" value="1"/>
</dbReference>
<keyword evidence="2" id="KW-0479">Metal-binding</keyword>
<keyword evidence="4" id="KW-0378">Hydrolase</keyword>
<keyword evidence="8" id="KW-0239">DNA-directed DNA polymerase</keyword>
<gene>
    <name evidence="13" type="ORF">QTG54_015610</name>
</gene>
<dbReference type="Proteomes" id="UP001224775">
    <property type="component" value="Unassembled WGS sequence"/>
</dbReference>
<evidence type="ECO:0000256" key="3">
    <source>
        <dbReference type="ARBA" id="ARBA00022759"/>
    </source>
</evidence>
<feature type="non-terminal residue" evidence="13">
    <location>
        <position position="1"/>
    </location>
</feature>
<dbReference type="PANTHER" id="PTHR42648">
    <property type="entry name" value="TRANSPOSASE, PUTATIVE-RELATED"/>
    <property type="match status" value="1"/>
</dbReference>
<feature type="domain" description="Integrase catalytic" evidence="12">
    <location>
        <begin position="236"/>
        <end position="421"/>
    </location>
</feature>
<feature type="coiled-coil region" evidence="10">
    <location>
        <begin position="2"/>
        <end position="29"/>
    </location>
</feature>
<protein>
    <recommendedName>
        <fullName evidence="12">Integrase catalytic domain-containing protein</fullName>
    </recommendedName>
</protein>
<keyword evidence="6" id="KW-0229">DNA integration</keyword>
<dbReference type="GO" id="GO:0006310">
    <property type="term" value="P:DNA recombination"/>
    <property type="evidence" value="ECO:0007669"/>
    <property type="project" value="UniProtKB-KW"/>
</dbReference>
<dbReference type="GO" id="GO:0004519">
    <property type="term" value="F:endonuclease activity"/>
    <property type="evidence" value="ECO:0007669"/>
    <property type="project" value="UniProtKB-KW"/>
</dbReference>
<keyword evidence="1" id="KW-0540">Nuclease</keyword>
<feature type="region of interest" description="Disordered" evidence="11">
    <location>
        <begin position="582"/>
        <end position="611"/>
    </location>
</feature>
<dbReference type="GO" id="GO:0003887">
    <property type="term" value="F:DNA-directed DNA polymerase activity"/>
    <property type="evidence" value="ECO:0007669"/>
    <property type="project" value="UniProtKB-KW"/>
</dbReference>
<sequence>MRWKLQERINQLKSKLAKMQAKCRQEQRQSVTSALGGVYREAYEEAFQYSPVIFDWSPTFNPYEWWSPRAEETYTSESYVDPTSDVYDGLADERGGKTWPYSKHNLEDVAALVAKLDGPTKLVANFVAMTVKKHAENIEAAVLRAEIMFNESKSNKFRSRGSSSTYLQQYRSTPCVDAEGNETTTGAVIQPKNPAAATCDTNLKCAACELARANATKPKTGTRRRDKSKDKSLTKEKYAPGDYVSMDTVPVGIPGRAYEGYGGPNAGVVFTHLTLFHDAATGIIKIYLQQNGTTAATLYSKEQFEKFMWHEAGVVVKHYHSDQGSNFTDAKFEADCDEKNQTQSFSGTGAKFANGAAERAVQTLFWRARHMMLHCALRWDLEGCGDTKLWPQALMHAAWLYNRTPKMETTFSPLELLTFRRDDHHDLLRTKVWGCPSYILDPVLQDGKKLPKFTRRARVGQFMGFSDEYSSLVGQIRNLTSGSITNQYHVVYDEKFSSVIGLATADYEESLTKYTVTLWKELFNSDYARDFYIEPEFIDGELAYEVPPLNDEWLTEQEAREKESRLQDQLLRDKQRKARYEAKFRPATPTADSKTTVKFNDNALSTKESVD</sequence>
<comment type="caution">
    <text evidence="13">The sequence shown here is derived from an EMBL/GenBank/DDBJ whole genome shotgun (WGS) entry which is preliminary data.</text>
</comment>
<keyword evidence="3" id="KW-0255">Endonuclease</keyword>
<evidence type="ECO:0000313" key="13">
    <source>
        <dbReference type="EMBL" id="KAK1733755.1"/>
    </source>
</evidence>
<keyword evidence="9" id="KW-0233">DNA recombination</keyword>
<feature type="region of interest" description="Disordered" evidence="11">
    <location>
        <begin position="216"/>
        <end position="236"/>
    </location>
</feature>
<feature type="compositionally biased region" description="Polar residues" evidence="11">
    <location>
        <begin position="590"/>
        <end position="611"/>
    </location>
</feature>
<keyword evidence="5" id="KW-0460">Magnesium</keyword>
<evidence type="ECO:0000313" key="14">
    <source>
        <dbReference type="Proteomes" id="UP001224775"/>
    </source>
</evidence>
<accession>A0AAD9D5K8</accession>
<dbReference type="InterPro" id="IPR001584">
    <property type="entry name" value="Integrase_cat-core"/>
</dbReference>
<dbReference type="GO" id="GO:0046872">
    <property type="term" value="F:metal ion binding"/>
    <property type="evidence" value="ECO:0007669"/>
    <property type="project" value="UniProtKB-KW"/>
</dbReference>
<dbReference type="Gene3D" id="3.30.420.10">
    <property type="entry name" value="Ribonuclease H-like superfamily/Ribonuclease H"/>
    <property type="match status" value="1"/>
</dbReference>
<dbReference type="GO" id="GO:0016787">
    <property type="term" value="F:hydrolase activity"/>
    <property type="evidence" value="ECO:0007669"/>
    <property type="project" value="UniProtKB-KW"/>
</dbReference>
<evidence type="ECO:0000256" key="1">
    <source>
        <dbReference type="ARBA" id="ARBA00022722"/>
    </source>
</evidence>
<dbReference type="GO" id="GO:0015074">
    <property type="term" value="P:DNA integration"/>
    <property type="evidence" value="ECO:0007669"/>
    <property type="project" value="UniProtKB-KW"/>
</dbReference>
<evidence type="ECO:0000256" key="7">
    <source>
        <dbReference type="ARBA" id="ARBA00022918"/>
    </source>
</evidence>
<dbReference type="InterPro" id="IPR039537">
    <property type="entry name" value="Retrotran_Ty1/copia-like"/>
</dbReference>
<evidence type="ECO:0000256" key="10">
    <source>
        <dbReference type="SAM" id="Coils"/>
    </source>
</evidence>
<dbReference type="EMBL" id="JATAAI010000045">
    <property type="protein sequence ID" value="KAK1733755.1"/>
    <property type="molecule type" value="Genomic_DNA"/>
</dbReference>
<keyword evidence="8" id="KW-0548">Nucleotidyltransferase</keyword>
<evidence type="ECO:0000256" key="4">
    <source>
        <dbReference type="ARBA" id="ARBA00022801"/>
    </source>
</evidence>
<evidence type="ECO:0000256" key="11">
    <source>
        <dbReference type="SAM" id="MobiDB-lite"/>
    </source>
</evidence>
<dbReference type="SUPFAM" id="SSF53098">
    <property type="entry name" value="Ribonuclease H-like"/>
    <property type="match status" value="1"/>
</dbReference>
<dbReference type="AlphaFoldDB" id="A0AAD9D5K8"/>
<keyword evidence="8" id="KW-0808">Transferase</keyword>
<reference evidence="13" key="1">
    <citation type="submission" date="2023-06" db="EMBL/GenBank/DDBJ databases">
        <title>Survivors Of The Sea: Transcriptome response of Skeletonema marinoi to long-term dormancy.</title>
        <authorList>
            <person name="Pinder M.I.M."/>
            <person name="Kourtchenko O."/>
            <person name="Robertson E.K."/>
            <person name="Larsson T."/>
            <person name="Maumus F."/>
            <person name="Osuna-Cruz C.M."/>
            <person name="Vancaester E."/>
            <person name="Stenow R."/>
            <person name="Vandepoele K."/>
            <person name="Ploug H."/>
            <person name="Bruchert V."/>
            <person name="Godhe A."/>
            <person name="Topel M."/>
        </authorList>
    </citation>
    <scope>NUCLEOTIDE SEQUENCE</scope>
    <source>
        <strain evidence="13">R05AC</strain>
    </source>
</reference>
<organism evidence="13 14">
    <name type="scientific">Skeletonema marinoi</name>
    <dbReference type="NCBI Taxonomy" id="267567"/>
    <lineage>
        <taxon>Eukaryota</taxon>
        <taxon>Sar</taxon>
        <taxon>Stramenopiles</taxon>
        <taxon>Ochrophyta</taxon>
        <taxon>Bacillariophyta</taxon>
        <taxon>Coscinodiscophyceae</taxon>
        <taxon>Thalassiosirophycidae</taxon>
        <taxon>Thalassiosirales</taxon>
        <taxon>Skeletonemataceae</taxon>
        <taxon>Skeletonema</taxon>
        <taxon>Skeletonema marinoi-dohrnii complex</taxon>
    </lineage>
</organism>
<dbReference type="GO" id="GO:0003964">
    <property type="term" value="F:RNA-directed DNA polymerase activity"/>
    <property type="evidence" value="ECO:0007669"/>
    <property type="project" value="UniProtKB-KW"/>
</dbReference>
<keyword evidence="10" id="KW-0175">Coiled coil</keyword>
<proteinExistence type="predicted"/>
<dbReference type="PROSITE" id="PS50994">
    <property type="entry name" value="INTEGRASE"/>
    <property type="match status" value="1"/>
</dbReference>